<accession>A0A2W0HUD1</accession>
<dbReference type="PANTHER" id="PTHR30050:SF8">
    <property type="entry name" value="PRIMOSOMAL PROTEIN DNAI"/>
    <property type="match status" value="1"/>
</dbReference>
<dbReference type="SMART" id="SM00382">
    <property type="entry name" value="AAA"/>
    <property type="match status" value="1"/>
</dbReference>
<dbReference type="NCBIfam" id="NF006505">
    <property type="entry name" value="PRK08939.1"/>
    <property type="match status" value="1"/>
</dbReference>
<comment type="caution">
    <text evidence="2">The sequence shown here is derived from an EMBL/GenBank/DDBJ whole genome shotgun (WGS) entry which is preliminary data.</text>
</comment>
<dbReference type="PANTHER" id="PTHR30050">
    <property type="entry name" value="CHROMOSOMAL REPLICATION INITIATOR PROTEIN DNAA"/>
    <property type="match status" value="1"/>
</dbReference>
<dbReference type="InterPro" id="IPR002611">
    <property type="entry name" value="IstB_ATP-bd"/>
</dbReference>
<dbReference type="RefSeq" id="WP_110516134.1">
    <property type="nucleotide sequence ID" value="NZ_PDOF01000001.1"/>
</dbReference>
<dbReference type="CDD" id="cd00009">
    <property type="entry name" value="AAA"/>
    <property type="match status" value="1"/>
</dbReference>
<dbReference type="InterPro" id="IPR009928">
    <property type="entry name" value="DnaI_N"/>
</dbReference>
<dbReference type="InterPro" id="IPR003593">
    <property type="entry name" value="AAA+_ATPase"/>
</dbReference>
<gene>
    <name evidence="2" type="ORF">CR205_01185</name>
</gene>
<dbReference type="EMBL" id="PDOF01000001">
    <property type="protein sequence ID" value="PYZ97248.1"/>
    <property type="molecule type" value="Genomic_DNA"/>
</dbReference>
<reference evidence="2 3" key="1">
    <citation type="submission" date="2017-10" db="EMBL/GenBank/DDBJ databases">
        <title>Bacillus sp. nov., a halophilic bacterium isolated from a Yangshapao Lake.</title>
        <authorList>
            <person name="Wang H."/>
        </authorList>
    </citation>
    <scope>NUCLEOTIDE SEQUENCE [LARGE SCALE GENOMIC DNA]</scope>
    <source>
        <strain evidence="2 3">YSP-3</strain>
    </source>
</reference>
<feature type="domain" description="AAA+ ATPase" evidence="1">
    <location>
        <begin position="158"/>
        <end position="301"/>
    </location>
</feature>
<dbReference type="AlphaFoldDB" id="A0A2W0HUD1"/>
<evidence type="ECO:0000313" key="3">
    <source>
        <dbReference type="Proteomes" id="UP000248066"/>
    </source>
</evidence>
<dbReference type="GO" id="GO:0005524">
    <property type="term" value="F:ATP binding"/>
    <property type="evidence" value="ECO:0007669"/>
    <property type="project" value="InterPro"/>
</dbReference>
<keyword evidence="3" id="KW-1185">Reference proteome</keyword>
<dbReference type="Pfam" id="PF01695">
    <property type="entry name" value="IstB_IS21"/>
    <property type="match status" value="1"/>
</dbReference>
<sequence length="312" mass="36008">MDPIGKSIRKLSGGDFEKRFEALIQDVLRDGRIQAFLTENKDVTRDQVERHLSDLFQYKKEWDNCDHCPGLDLCPNLMKGYQPSLSMQREDIQISYHPCQLKRRADERKRQASFIKSLYIPKEIVAVTFDDIDEDNESRIEAIAKAMQFSHETVPGETGRGLYITGSFGVGKTYLMGAVSNALAEREIESMIIYTPDFFRELKQGINDGTYQDKLDMVKRAPVLILDDIGAETMSAWVRDDILGALLQYRMMEKLPTVFTSNYDMNELEAHLSYTNRGGVENIEELKAKRIMERIRHLNEEVTMTGENKRRF</sequence>
<proteinExistence type="predicted"/>
<organism evidence="2 3">
    <name type="scientific">Alteribacter lacisalsi</name>
    <dbReference type="NCBI Taxonomy" id="2045244"/>
    <lineage>
        <taxon>Bacteria</taxon>
        <taxon>Bacillati</taxon>
        <taxon>Bacillota</taxon>
        <taxon>Bacilli</taxon>
        <taxon>Bacillales</taxon>
        <taxon>Bacillaceae</taxon>
        <taxon>Alteribacter</taxon>
    </lineage>
</organism>
<dbReference type="InterPro" id="IPR027417">
    <property type="entry name" value="P-loop_NTPase"/>
</dbReference>
<evidence type="ECO:0000259" key="1">
    <source>
        <dbReference type="SMART" id="SM00382"/>
    </source>
</evidence>
<dbReference type="Pfam" id="PF07319">
    <property type="entry name" value="DnaI_N"/>
    <property type="match status" value="1"/>
</dbReference>
<dbReference type="OrthoDB" id="61127at2"/>
<dbReference type="SUPFAM" id="SSF52540">
    <property type="entry name" value="P-loop containing nucleoside triphosphate hydrolases"/>
    <property type="match status" value="1"/>
</dbReference>
<name>A0A2W0HUD1_9BACI</name>
<evidence type="ECO:0000313" key="2">
    <source>
        <dbReference type="EMBL" id="PYZ97248.1"/>
    </source>
</evidence>
<dbReference type="GO" id="GO:0006260">
    <property type="term" value="P:DNA replication"/>
    <property type="evidence" value="ECO:0007669"/>
    <property type="project" value="TreeGrafter"/>
</dbReference>
<dbReference type="Gene3D" id="3.40.50.300">
    <property type="entry name" value="P-loop containing nucleotide triphosphate hydrolases"/>
    <property type="match status" value="1"/>
</dbReference>
<dbReference type="Proteomes" id="UP000248066">
    <property type="component" value="Unassembled WGS sequence"/>
</dbReference>
<protein>
    <submittedName>
        <fullName evidence="2">Primosomal protein DnaI</fullName>
    </submittedName>
</protein>